<dbReference type="EMBL" id="CP099423">
    <property type="protein sequence ID" value="USW54265.1"/>
    <property type="molecule type" value="Genomic_DNA"/>
</dbReference>
<evidence type="ECO:0000256" key="1">
    <source>
        <dbReference type="SAM" id="Phobius"/>
    </source>
</evidence>
<keyword evidence="1" id="KW-0472">Membrane</keyword>
<feature type="transmembrane region" description="Helical" evidence="1">
    <location>
        <begin position="97"/>
        <end position="117"/>
    </location>
</feature>
<gene>
    <name evidence="2" type="ORF">Slin15195_G075840</name>
</gene>
<evidence type="ECO:0000313" key="3">
    <source>
        <dbReference type="Proteomes" id="UP001056384"/>
    </source>
</evidence>
<dbReference type="Proteomes" id="UP001056384">
    <property type="component" value="Chromosome 6"/>
</dbReference>
<keyword evidence="3" id="KW-1185">Reference proteome</keyword>
<protein>
    <submittedName>
        <fullName evidence="2">Uncharacterized protein</fullName>
    </submittedName>
</protein>
<sequence>MAGTTGVYWLTPTWMVASLLTGIAFAIAHHFFYQSLDQTTAPTTDDYYSVAGSHMAKQQFNTAVGTAFAFLVKASLVFAVSFAYFQTALHVAKRGRQVLTIGNMDVLLSALGNAISLGNAKFWWRQPMLFLIALIIWLIPIASVVTPATLSVGIRIPSSREVQVPDIALQSLKLVADMRRASPSSTSWNCSNSGPSLSGDAENCQISAEYTYDGPGSTVRRIAQATAAQGAILAVEAPAPNSSWTMSFSGPHLSCQPVTEVTERIFQESIANYSFGLNASGTCRNAPGYIAWSPPTCASCEINDEEVDARRVAPFTQPRVSRTADVNSWVLNSWRYTDRFQSAPQSFYMFASVAPMQRYPEIMGSRACMIRDENITFTQKASKLVRSPETSMLRCDLYNATYKLDFEFINGAQTVTTQISEVDTEPVEFAHNVRGMAAESLDHTRCDMLSLRDTPFNELDCTLDTRVLQSLSYQAIMDSFTELLHGLVYIAYNAEDGENVVSNSSAPSTILVETKELNFLRNASAYLLDLTEEMYAKLGGPRKGQWQSLQEIKPSWGDSLFRGLGPASESSLDLPLSEALEQLFQNITISMMSSPLLQSDNSSAFRPAPVEVTFGMRENVYEYAQEKLWLAYGLAIGTSCAIVILGLLIIYLHGAAFEDEFSTCLRLSRGAIIDAEIREQDYNGSAPLPGYVKKMQIRFPEGSEASSVKRGTYEAVATESEQQYDQVPIPSHTSIGSVSTLADHGPVGHDTLAGQHERTALVNDHTGLVQEQVVLASSPGVVHPDD</sequence>
<reference evidence="2" key="1">
    <citation type="submission" date="2022-06" db="EMBL/GenBank/DDBJ databases">
        <title>Complete genome sequences of two strains of the flax pathogen Septoria linicola.</title>
        <authorList>
            <person name="Lapalu N."/>
            <person name="Simon A."/>
            <person name="Demenou B."/>
            <person name="Paumier D."/>
            <person name="Guillot M.-P."/>
            <person name="Gout L."/>
            <person name="Valade R."/>
        </authorList>
    </citation>
    <scope>NUCLEOTIDE SEQUENCE</scope>
    <source>
        <strain evidence="2">SE15195</strain>
    </source>
</reference>
<dbReference type="AlphaFoldDB" id="A0A9Q9AXG3"/>
<dbReference type="PANTHER" id="PTHR35041">
    <property type="entry name" value="MEDIATOR OF RNA POLYMERASE II TRANSCRIPTION SUBUNIT 1"/>
    <property type="match status" value="1"/>
</dbReference>
<accession>A0A9Q9AXG3</accession>
<keyword evidence="1" id="KW-0812">Transmembrane</keyword>
<dbReference type="PANTHER" id="PTHR35041:SF6">
    <property type="entry name" value="FORMYLMETHIONINE DEFORMYLASE-LIKE PROTEIN-RELATED"/>
    <property type="match status" value="1"/>
</dbReference>
<organism evidence="2 3">
    <name type="scientific">Septoria linicola</name>
    <dbReference type="NCBI Taxonomy" id="215465"/>
    <lineage>
        <taxon>Eukaryota</taxon>
        <taxon>Fungi</taxon>
        <taxon>Dikarya</taxon>
        <taxon>Ascomycota</taxon>
        <taxon>Pezizomycotina</taxon>
        <taxon>Dothideomycetes</taxon>
        <taxon>Dothideomycetidae</taxon>
        <taxon>Mycosphaerellales</taxon>
        <taxon>Mycosphaerellaceae</taxon>
        <taxon>Septoria</taxon>
    </lineage>
</organism>
<feature type="transmembrane region" description="Helical" evidence="1">
    <location>
        <begin position="629"/>
        <end position="652"/>
    </location>
</feature>
<evidence type="ECO:0000313" key="2">
    <source>
        <dbReference type="EMBL" id="USW54265.1"/>
    </source>
</evidence>
<feature type="transmembrane region" description="Helical" evidence="1">
    <location>
        <begin position="63"/>
        <end position="85"/>
    </location>
</feature>
<proteinExistence type="predicted"/>
<feature type="transmembrane region" description="Helical" evidence="1">
    <location>
        <begin position="129"/>
        <end position="150"/>
    </location>
</feature>
<name>A0A9Q9AXG3_9PEZI</name>
<feature type="transmembrane region" description="Helical" evidence="1">
    <location>
        <begin position="6"/>
        <end position="28"/>
    </location>
</feature>
<keyword evidence="1" id="KW-1133">Transmembrane helix</keyword>